<evidence type="ECO:0000313" key="2">
    <source>
        <dbReference type="Proteomes" id="UP001215280"/>
    </source>
</evidence>
<reference evidence="1" key="1">
    <citation type="submission" date="2023-03" db="EMBL/GenBank/DDBJ databases">
        <title>Massive genome expansion in bonnet fungi (Mycena s.s.) driven by repeated elements and novel gene families across ecological guilds.</title>
        <authorList>
            <consortium name="Lawrence Berkeley National Laboratory"/>
            <person name="Harder C.B."/>
            <person name="Miyauchi S."/>
            <person name="Viragh M."/>
            <person name="Kuo A."/>
            <person name="Thoen E."/>
            <person name="Andreopoulos B."/>
            <person name="Lu D."/>
            <person name="Skrede I."/>
            <person name="Drula E."/>
            <person name="Henrissat B."/>
            <person name="Morin E."/>
            <person name="Kohler A."/>
            <person name="Barry K."/>
            <person name="LaButti K."/>
            <person name="Morin E."/>
            <person name="Salamov A."/>
            <person name="Lipzen A."/>
            <person name="Mereny Z."/>
            <person name="Hegedus B."/>
            <person name="Baldrian P."/>
            <person name="Stursova M."/>
            <person name="Weitz H."/>
            <person name="Taylor A."/>
            <person name="Grigoriev I.V."/>
            <person name="Nagy L.G."/>
            <person name="Martin F."/>
            <person name="Kauserud H."/>
        </authorList>
    </citation>
    <scope>NUCLEOTIDE SEQUENCE</scope>
    <source>
        <strain evidence="1">CBHHK188m</strain>
    </source>
</reference>
<keyword evidence="2" id="KW-1185">Reference proteome</keyword>
<evidence type="ECO:0000313" key="1">
    <source>
        <dbReference type="EMBL" id="KAJ7785056.1"/>
    </source>
</evidence>
<gene>
    <name evidence="1" type="ORF">DFH07DRAFT_726646</name>
</gene>
<protein>
    <recommendedName>
        <fullName evidence="3">Reverse transcriptase zinc-binding domain-containing protein</fullName>
    </recommendedName>
</protein>
<sequence>TGHVGLNVYLARFGVVDSNLCPACHKPETVNHFLLTCRRFMGQHNALRCALYMDNWQPLNKRSLLGKCKNKAVLLAYIASTNRFLCYASNPA</sequence>
<dbReference type="AlphaFoldDB" id="A0AAD7P1Y3"/>
<feature type="non-terminal residue" evidence="1">
    <location>
        <position position="1"/>
    </location>
</feature>
<comment type="caution">
    <text evidence="1">The sequence shown here is derived from an EMBL/GenBank/DDBJ whole genome shotgun (WGS) entry which is preliminary data.</text>
</comment>
<organism evidence="1 2">
    <name type="scientific">Mycena maculata</name>
    <dbReference type="NCBI Taxonomy" id="230809"/>
    <lineage>
        <taxon>Eukaryota</taxon>
        <taxon>Fungi</taxon>
        <taxon>Dikarya</taxon>
        <taxon>Basidiomycota</taxon>
        <taxon>Agaricomycotina</taxon>
        <taxon>Agaricomycetes</taxon>
        <taxon>Agaricomycetidae</taxon>
        <taxon>Agaricales</taxon>
        <taxon>Marasmiineae</taxon>
        <taxon>Mycenaceae</taxon>
        <taxon>Mycena</taxon>
    </lineage>
</organism>
<evidence type="ECO:0008006" key="3">
    <source>
        <dbReference type="Google" id="ProtNLM"/>
    </source>
</evidence>
<proteinExistence type="predicted"/>
<dbReference type="Proteomes" id="UP001215280">
    <property type="component" value="Unassembled WGS sequence"/>
</dbReference>
<dbReference type="EMBL" id="JARJLG010000001">
    <property type="protein sequence ID" value="KAJ7785056.1"/>
    <property type="molecule type" value="Genomic_DNA"/>
</dbReference>
<accession>A0AAD7P1Y3</accession>
<name>A0AAD7P1Y3_9AGAR</name>